<gene>
    <name evidence="1" type="ORF">M666_16445</name>
</gene>
<dbReference type="InterPro" id="IPR008727">
    <property type="entry name" value="PAAR_motif"/>
</dbReference>
<dbReference type="Pfam" id="PF05488">
    <property type="entry name" value="PAAR_motif"/>
    <property type="match status" value="1"/>
</dbReference>
<dbReference type="KEGG" id="cbat:M666_16445"/>
<reference evidence="1 2" key="1">
    <citation type="journal article" date="2014" name="Environ. Microbiol.">
        <title>Contrasting genomic patterns and infection strategies of two co-existing Bacteroidetes podovirus genera.</title>
        <authorList>
            <person name="Holmfeldt K."/>
            <person name="Howard-Varona C."/>
            <person name="Solonenko N."/>
            <person name="Sullivan M.B."/>
        </authorList>
    </citation>
    <scope>NUCLEOTIDE SEQUENCE [LARGE SCALE GENOMIC DNA]</scope>
    <source>
        <strain evidence="1 2">18</strain>
    </source>
</reference>
<dbReference type="GeneID" id="85198273"/>
<organism evidence="1 2">
    <name type="scientific">Cellulophaga baltica 18</name>
    <dbReference type="NCBI Taxonomy" id="1348584"/>
    <lineage>
        <taxon>Bacteria</taxon>
        <taxon>Pseudomonadati</taxon>
        <taxon>Bacteroidota</taxon>
        <taxon>Flavobacteriia</taxon>
        <taxon>Flavobacteriales</taxon>
        <taxon>Flavobacteriaceae</taxon>
        <taxon>Cellulophaga</taxon>
    </lineage>
</organism>
<sequence>MPGPIATIGSMHVCPMCTGTTPHVGGPIVGPGTPNILINGKPAALMGDTCVCVGPPDVIAQGAPNVMFNGVPVACIGDMTAHGGAITVGEPNVIIGSAAPTPSITMAVNKIPFPEIASNTSNEEAIANQQLLREAAVDIEGEPRIFNLQWLKEEIILRSSKVLKEVTLRAHVQNIPEGGKVTINVKRYKENENENGEIITNENDIIEITGTVRNKMVEVVWQIEDTSQDEIT</sequence>
<dbReference type="CDD" id="cd14738">
    <property type="entry name" value="PAAR_2"/>
    <property type="match status" value="1"/>
</dbReference>
<accession>A0AAU8RS69</accession>
<dbReference type="Gene3D" id="2.60.200.60">
    <property type="match status" value="2"/>
</dbReference>
<evidence type="ECO:0008006" key="3">
    <source>
        <dbReference type="Google" id="ProtNLM"/>
    </source>
</evidence>
<dbReference type="Proteomes" id="UP000030786">
    <property type="component" value="Chromosome"/>
</dbReference>
<name>A0AAU8RS69_9FLAO</name>
<evidence type="ECO:0000313" key="2">
    <source>
        <dbReference type="Proteomes" id="UP000030786"/>
    </source>
</evidence>
<dbReference type="RefSeq" id="WP_029446747.1">
    <property type="nucleotide sequence ID" value="NZ_CP009976.1"/>
</dbReference>
<proteinExistence type="predicted"/>
<dbReference type="AlphaFoldDB" id="A0AAU8RS69"/>
<dbReference type="EMBL" id="CP009976">
    <property type="protein sequence ID" value="AIZ43006.1"/>
    <property type="molecule type" value="Genomic_DNA"/>
</dbReference>
<evidence type="ECO:0000313" key="1">
    <source>
        <dbReference type="EMBL" id="AIZ43006.1"/>
    </source>
</evidence>
<protein>
    <recommendedName>
        <fullName evidence="3">Zn-binding Pro-Ala-Ala-Arg (PAAR) domain-containing protein, incolved in TypeVI secretion</fullName>
    </recommendedName>
</protein>